<organism evidence="3 4">
    <name type="scientific">Rhynchophorus ferrugineus</name>
    <name type="common">Red palm weevil</name>
    <name type="synonym">Curculio ferrugineus</name>
    <dbReference type="NCBI Taxonomy" id="354439"/>
    <lineage>
        <taxon>Eukaryota</taxon>
        <taxon>Metazoa</taxon>
        <taxon>Ecdysozoa</taxon>
        <taxon>Arthropoda</taxon>
        <taxon>Hexapoda</taxon>
        <taxon>Insecta</taxon>
        <taxon>Pterygota</taxon>
        <taxon>Neoptera</taxon>
        <taxon>Endopterygota</taxon>
        <taxon>Coleoptera</taxon>
        <taxon>Polyphaga</taxon>
        <taxon>Cucujiformia</taxon>
        <taxon>Curculionidae</taxon>
        <taxon>Dryophthorinae</taxon>
        <taxon>Rhynchophorus</taxon>
    </lineage>
</organism>
<sequence>MDKYFIYLCGLIFCIGLSRADDSDDIEYPTLDANWSYCFEYTWFGPNYNNVTTYDGTCDDYLDDTRAGENIPCIAPIVISNDSTLPDVDYLWTYHRASVLCKRAPNQACVTYTYIDNNIIANRSHMCARVRSNEGQVTSGCYKQKSGGYDVEICICQSGYGIKKPCNSGANFYTLTVGILLVGLLANIFTNK</sequence>
<dbReference type="OrthoDB" id="8187791at2759"/>
<feature type="signal peptide" evidence="2">
    <location>
        <begin position="1"/>
        <end position="20"/>
    </location>
</feature>
<evidence type="ECO:0000256" key="2">
    <source>
        <dbReference type="SAM" id="SignalP"/>
    </source>
</evidence>
<dbReference type="EMBL" id="JAACXV010000089">
    <property type="protein sequence ID" value="KAF7283705.1"/>
    <property type="molecule type" value="Genomic_DNA"/>
</dbReference>
<accession>A0A834ITP0</accession>
<proteinExistence type="predicted"/>
<evidence type="ECO:0000256" key="1">
    <source>
        <dbReference type="SAM" id="Phobius"/>
    </source>
</evidence>
<keyword evidence="1" id="KW-1133">Transmembrane helix</keyword>
<reference evidence="3" key="1">
    <citation type="submission" date="2020-08" db="EMBL/GenBank/DDBJ databases">
        <title>Genome sequencing and assembly of the red palm weevil Rhynchophorus ferrugineus.</title>
        <authorList>
            <person name="Dias G.B."/>
            <person name="Bergman C.M."/>
            <person name="Manee M."/>
        </authorList>
    </citation>
    <scope>NUCLEOTIDE SEQUENCE</scope>
    <source>
        <strain evidence="3">AA-2017</strain>
        <tissue evidence="3">Whole larva</tissue>
    </source>
</reference>
<protein>
    <submittedName>
        <fullName evidence="3">Uncharacterized protein</fullName>
    </submittedName>
</protein>
<keyword evidence="1" id="KW-0812">Transmembrane</keyword>
<feature type="chain" id="PRO_5032708364" evidence="2">
    <location>
        <begin position="21"/>
        <end position="192"/>
    </location>
</feature>
<comment type="caution">
    <text evidence="3">The sequence shown here is derived from an EMBL/GenBank/DDBJ whole genome shotgun (WGS) entry which is preliminary data.</text>
</comment>
<dbReference type="Proteomes" id="UP000625711">
    <property type="component" value="Unassembled WGS sequence"/>
</dbReference>
<gene>
    <name evidence="3" type="ORF">GWI33_023091</name>
</gene>
<dbReference type="AlphaFoldDB" id="A0A834ITP0"/>
<keyword evidence="2" id="KW-0732">Signal</keyword>
<name>A0A834ITP0_RHYFE</name>
<evidence type="ECO:0000313" key="3">
    <source>
        <dbReference type="EMBL" id="KAF7283705.1"/>
    </source>
</evidence>
<keyword evidence="4" id="KW-1185">Reference proteome</keyword>
<evidence type="ECO:0000313" key="4">
    <source>
        <dbReference type="Proteomes" id="UP000625711"/>
    </source>
</evidence>
<keyword evidence="1" id="KW-0472">Membrane</keyword>
<feature type="transmembrane region" description="Helical" evidence="1">
    <location>
        <begin position="172"/>
        <end position="190"/>
    </location>
</feature>